<protein>
    <submittedName>
        <fullName evidence="7">Fusaric acid resistance protein-like</fullName>
    </submittedName>
</protein>
<feature type="transmembrane region" description="Helical" evidence="5">
    <location>
        <begin position="12"/>
        <end position="32"/>
    </location>
</feature>
<name>A0A1G8GV78_9FLAO</name>
<evidence type="ECO:0000313" key="8">
    <source>
        <dbReference type="Proteomes" id="UP000243588"/>
    </source>
</evidence>
<evidence type="ECO:0000256" key="3">
    <source>
        <dbReference type="ARBA" id="ARBA00022989"/>
    </source>
</evidence>
<comment type="subcellular location">
    <subcellularLocation>
        <location evidence="1">Membrane</location>
        <topology evidence="1">Multi-pass membrane protein</topology>
    </subcellularLocation>
</comment>
<gene>
    <name evidence="7" type="ORF">SAMN05421818_1336</name>
</gene>
<accession>A0A1G8GV78</accession>
<evidence type="ECO:0000256" key="4">
    <source>
        <dbReference type="ARBA" id="ARBA00023136"/>
    </source>
</evidence>
<feature type="domain" description="Integral membrane bound transporter" evidence="6">
    <location>
        <begin position="35"/>
        <end position="150"/>
    </location>
</feature>
<reference evidence="8" key="1">
    <citation type="submission" date="2016-10" db="EMBL/GenBank/DDBJ databases">
        <authorList>
            <person name="Varghese N."/>
            <person name="Submissions S."/>
        </authorList>
    </citation>
    <scope>NUCLEOTIDE SEQUENCE [LARGE SCALE GENOMIC DNA]</scope>
    <source>
        <strain evidence="8">DSM 23313</strain>
    </source>
</reference>
<evidence type="ECO:0000259" key="6">
    <source>
        <dbReference type="Pfam" id="PF13515"/>
    </source>
</evidence>
<evidence type="ECO:0000256" key="2">
    <source>
        <dbReference type="ARBA" id="ARBA00022692"/>
    </source>
</evidence>
<keyword evidence="8" id="KW-1185">Reference proteome</keyword>
<feature type="transmembrane region" description="Helical" evidence="5">
    <location>
        <begin position="135"/>
        <end position="159"/>
    </location>
</feature>
<dbReference type="RefSeq" id="WP_090410404.1">
    <property type="nucleotide sequence ID" value="NZ_FNDQ01000033.1"/>
</dbReference>
<organism evidence="7 8">
    <name type="scientific">Myroides phaeus</name>
    <dbReference type="NCBI Taxonomy" id="702745"/>
    <lineage>
        <taxon>Bacteria</taxon>
        <taxon>Pseudomonadati</taxon>
        <taxon>Bacteroidota</taxon>
        <taxon>Flavobacteriia</taxon>
        <taxon>Flavobacteriales</taxon>
        <taxon>Flavobacteriaceae</taxon>
        <taxon>Myroides</taxon>
    </lineage>
</organism>
<evidence type="ECO:0000256" key="1">
    <source>
        <dbReference type="ARBA" id="ARBA00004141"/>
    </source>
</evidence>
<evidence type="ECO:0000313" key="7">
    <source>
        <dbReference type="EMBL" id="SDH98249.1"/>
    </source>
</evidence>
<sequence>MFKSLIQKIITSPLIIYTIRCFIGFYIGYLLFLKVQSYEVIWLLISIMLVISPEGKHSKKLSVERFKSNLVGSVVGLICLEIHPETNLYLCMLGVFLTIMTCYLFNILNMARVALVALIIILVQPHTGDVEATPLLRCLSVTVGCLIGLSITVITSTIIRRLKRYYGIPLS</sequence>
<evidence type="ECO:0000256" key="5">
    <source>
        <dbReference type="SAM" id="Phobius"/>
    </source>
</evidence>
<keyword evidence="4 5" id="KW-0472">Membrane</keyword>
<dbReference type="InterPro" id="IPR049453">
    <property type="entry name" value="Memb_transporter_dom"/>
</dbReference>
<dbReference type="EMBL" id="FNDQ01000033">
    <property type="protein sequence ID" value="SDH98249.1"/>
    <property type="molecule type" value="Genomic_DNA"/>
</dbReference>
<dbReference type="GO" id="GO:0016020">
    <property type="term" value="C:membrane"/>
    <property type="evidence" value="ECO:0007669"/>
    <property type="project" value="UniProtKB-SubCell"/>
</dbReference>
<keyword evidence="3 5" id="KW-1133">Transmembrane helix</keyword>
<dbReference type="Proteomes" id="UP000243588">
    <property type="component" value="Unassembled WGS sequence"/>
</dbReference>
<dbReference type="Pfam" id="PF13515">
    <property type="entry name" value="FUSC_2"/>
    <property type="match status" value="1"/>
</dbReference>
<dbReference type="AlphaFoldDB" id="A0A1G8GV78"/>
<proteinExistence type="predicted"/>
<feature type="transmembrane region" description="Helical" evidence="5">
    <location>
        <begin position="95"/>
        <end position="123"/>
    </location>
</feature>
<keyword evidence="2 5" id="KW-0812">Transmembrane</keyword>